<protein>
    <submittedName>
        <fullName evidence="2">ABC transporter permease</fullName>
    </submittedName>
</protein>
<feature type="transmembrane region" description="Helical" evidence="1">
    <location>
        <begin position="411"/>
        <end position="433"/>
    </location>
</feature>
<feature type="transmembrane region" description="Helical" evidence="1">
    <location>
        <begin position="519"/>
        <end position="540"/>
    </location>
</feature>
<feature type="transmembrane region" description="Helical" evidence="1">
    <location>
        <begin position="34"/>
        <end position="54"/>
    </location>
</feature>
<dbReference type="Proteomes" id="UP001610990">
    <property type="component" value="Unassembled WGS sequence"/>
</dbReference>
<feature type="transmembrane region" description="Helical" evidence="1">
    <location>
        <begin position="169"/>
        <end position="193"/>
    </location>
</feature>
<evidence type="ECO:0000256" key="1">
    <source>
        <dbReference type="SAM" id="Phobius"/>
    </source>
</evidence>
<proteinExistence type="predicted"/>
<evidence type="ECO:0000313" key="3">
    <source>
        <dbReference type="Proteomes" id="UP001610990"/>
    </source>
</evidence>
<keyword evidence="1" id="KW-0812">Transmembrane</keyword>
<organism evidence="2 3">
    <name type="scientific">Streptomyces celluloflavus</name>
    <dbReference type="NCBI Taxonomy" id="58344"/>
    <lineage>
        <taxon>Bacteria</taxon>
        <taxon>Bacillati</taxon>
        <taxon>Actinomycetota</taxon>
        <taxon>Actinomycetes</taxon>
        <taxon>Kitasatosporales</taxon>
        <taxon>Streptomycetaceae</taxon>
        <taxon>Streptomyces</taxon>
    </lineage>
</organism>
<feature type="transmembrane region" description="Helical" evidence="1">
    <location>
        <begin position="138"/>
        <end position="163"/>
    </location>
</feature>
<feature type="transmembrane region" description="Helical" evidence="1">
    <location>
        <begin position="358"/>
        <end position="380"/>
    </location>
</feature>
<feature type="transmembrane region" description="Helical" evidence="1">
    <location>
        <begin position="445"/>
        <end position="470"/>
    </location>
</feature>
<keyword evidence="3" id="KW-1185">Reference proteome</keyword>
<keyword evidence="1" id="KW-1133">Transmembrane helix</keyword>
<comment type="caution">
    <text evidence="2">The sequence shown here is derived from an EMBL/GenBank/DDBJ whole genome shotgun (WGS) entry which is preliminary data.</text>
</comment>
<dbReference type="EMBL" id="JBIRGH010000026">
    <property type="protein sequence ID" value="MFH8588749.1"/>
    <property type="molecule type" value="Genomic_DNA"/>
</dbReference>
<name>A0ABW7RN52_9ACTN</name>
<feature type="transmembrane region" description="Helical" evidence="1">
    <location>
        <begin position="311"/>
        <end position="329"/>
    </location>
</feature>
<sequence length="546" mass="55355">MTAVAAAAPLRRGGSRPLAGTGTLLRLALRRDRLLIPAWVLTLGLAVASTGSAFETLYATAAERAGLAASMNANSSLRALYGPVFSDSVGGLVAWRMAGLGAVLAAVMSLLIVVRHTREEEETGRQELLSAAVVGRRAPLTAALLAALIADAGLAVLIAAGLAGSGRPAAGSLALGLAVGATGLLFAGLAAIAAQLTESARMAKGLTGAVLGLAFALRAAGDAADATATSLPTWLSPVGWAQNLRPYAGERWWVLLLFPASTALAVSAAYALTARRDLGMSFLPARPGPARAPASLSGPFGLAWRLQRATLFSWTAGFVFAGGIFGGIAKGAADMVGGNERTRAIFERMGGQQGLTDAFLATMTGLLGMVAAIYAAGSVLRLRGEETGNRAEPVLAGAVGRLRWAGSHLAIAYLGTAVVMTAGGLALAVGYGSTVHDITGQLGPVLGAALAQVPAVWTLTGLAVLVFGLLPRAAGAVWALIGGVLAIGWIGPALKFPQWAMDLSPFSHLPKLPGPTVTAAPFGWLLALSALFAAAGLTAFRRRDIG</sequence>
<feature type="transmembrane region" description="Helical" evidence="1">
    <location>
        <begin position="252"/>
        <end position="272"/>
    </location>
</feature>
<gene>
    <name evidence="2" type="ORF">ACH4GP_30905</name>
</gene>
<evidence type="ECO:0000313" key="2">
    <source>
        <dbReference type="EMBL" id="MFH8588749.1"/>
    </source>
</evidence>
<feature type="transmembrane region" description="Helical" evidence="1">
    <location>
        <begin position="93"/>
        <end position="117"/>
    </location>
</feature>
<keyword evidence="1" id="KW-0472">Membrane</keyword>
<feature type="transmembrane region" description="Helical" evidence="1">
    <location>
        <begin position="477"/>
        <end position="499"/>
    </location>
</feature>
<accession>A0ABW7RN52</accession>
<reference evidence="2 3" key="1">
    <citation type="submission" date="2024-10" db="EMBL/GenBank/DDBJ databases">
        <title>The Natural Products Discovery Center: Release of the First 8490 Sequenced Strains for Exploring Actinobacteria Biosynthetic Diversity.</title>
        <authorList>
            <person name="Kalkreuter E."/>
            <person name="Kautsar S.A."/>
            <person name="Yang D."/>
            <person name="Bader C.D."/>
            <person name="Teijaro C.N."/>
            <person name="Fluegel L."/>
            <person name="Davis C.M."/>
            <person name="Simpson J.R."/>
            <person name="Lauterbach L."/>
            <person name="Steele A.D."/>
            <person name="Gui C."/>
            <person name="Meng S."/>
            <person name="Li G."/>
            <person name="Viehrig K."/>
            <person name="Ye F."/>
            <person name="Su P."/>
            <person name="Kiefer A.F."/>
            <person name="Nichols A."/>
            <person name="Cepeda A.J."/>
            <person name="Yan W."/>
            <person name="Fan B."/>
            <person name="Jiang Y."/>
            <person name="Adhikari A."/>
            <person name="Zheng C.-J."/>
            <person name="Schuster L."/>
            <person name="Cowan T.M."/>
            <person name="Smanski M.J."/>
            <person name="Chevrette M.G."/>
            <person name="De Carvalho L.P.S."/>
            <person name="Shen B."/>
        </authorList>
    </citation>
    <scope>NUCLEOTIDE SEQUENCE [LARGE SCALE GENOMIC DNA]</scope>
    <source>
        <strain evidence="2 3">NPDC018013</strain>
    </source>
</reference>
<dbReference type="RefSeq" id="WP_397675708.1">
    <property type="nucleotide sequence ID" value="NZ_JBIRFW010000014.1"/>
</dbReference>